<reference evidence="1 2" key="1">
    <citation type="submission" date="2020-12" db="EMBL/GenBank/DDBJ databases">
        <title>Sulforoseuscoccus oceanibium gen. nov., sp. nov., a representative of the phylum Verrucomicrobia with special cytoplasmic membrane, and proposal of Sulforoseuscoccusaceae fam. nov.</title>
        <authorList>
            <person name="Xi F."/>
        </authorList>
    </citation>
    <scope>NUCLEOTIDE SEQUENCE [LARGE SCALE GENOMIC DNA]</scope>
    <source>
        <strain evidence="1 2">T37</strain>
    </source>
</reference>
<accession>A0A6B3L6M2</accession>
<dbReference type="RefSeq" id="WP_164361594.1">
    <property type="nucleotide sequence ID" value="NZ_CP066776.1"/>
</dbReference>
<organism evidence="1 2">
    <name type="scientific">Sulfuriroseicoccus oceanibius</name>
    <dbReference type="NCBI Taxonomy" id="2707525"/>
    <lineage>
        <taxon>Bacteria</taxon>
        <taxon>Pseudomonadati</taxon>
        <taxon>Verrucomicrobiota</taxon>
        <taxon>Verrucomicrobiia</taxon>
        <taxon>Verrucomicrobiales</taxon>
        <taxon>Verrucomicrobiaceae</taxon>
        <taxon>Sulfuriroseicoccus</taxon>
    </lineage>
</organism>
<keyword evidence="2" id="KW-1185">Reference proteome</keyword>
<dbReference type="EMBL" id="CP066776">
    <property type="protein sequence ID" value="QQL43712.1"/>
    <property type="molecule type" value="Genomic_DNA"/>
</dbReference>
<protein>
    <submittedName>
        <fullName evidence="1">Uncharacterized protein</fullName>
    </submittedName>
</protein>
<gene>
    <name evidence="1" type="ORF">G3M56_007310</name>
</gene>
<evidence type="ECO:0000313" key="2">
    <source>
        <dbReference type="Proteomes" id="UP000475117"/>
    </source>
</evidence>
<sequence length="118" mass="12965">MAVLQVTLLAVRLAGISGISWWVALAPLTIGLTALLCILSARPPLDGEHLIKRPSNLTALLSAAQVWLLATRYLLADWAPGISQWPWWMFWSPSLILMMVFAIRAIGSESKSLRIKAS</sequence>
<dbReference type="AlphaFoldDB" id="A0A6B3L6M2"/>
<proteinExistence type="predicted"/>
<dbReference type="Proteomes" id="UP000475117">
    <property type="component" value="Chromosome"/>
</dbReference>
<name>A0A6B3L6M2_9BACT</name>
<dbReference type="KEGG" id="soa:G3M56_007310"/>
<evidence type="ECO:0000313" key="1">
    <source>
        <dbReference type="EMBL" id="QQL43712.1"/>
    </source>
</evidence>